<dbReference type="SUPFAM" id="SSF48371">
    <property type="entry name" value="ARM repeat"/>
    <property type="match status" value="1"/>
</dbReference>
<keyword evidence="2" id="KW-1185">Reference proteome</keyword>
<dbReference type="EMBL" id="JABSOD010000008">
    <property type="protein sequence ID" value="NRQ42841.1"/>
    <property type="molecule type" value="Genomic_DNA"/>
</dbReference>
<proteinExistence type="predicted"/>
<dbReference type="InterPro" id="IPR011989">
    <property type="entry name" value="ARM-like"/>
</dbReference>
<accession>A0A7Y5EIY9</accession>
<comment type="caution">
    <text evidence="1">The sequence shown here is derived from an EMBL/GenBank/DDBJ whole genome shotgun (WGS) entry which is preliminary data.</text>
</comment>
<evidence type="ECO:0000313" key="2">
    <source>
        <dbReference type="Proteomes" id="UP000523161"/>
    </source>
</evidence>
<dbReference type="Pfam" id="PF13646">
    <property type="entry name" value="HEAT_2"/>
    <property type="match status" value="1"/>
</dbReference>
<evidence type="ECO:0000313" key="1">
    <source>
        <dbReference type="EMBL" id="NRQ42841.1"/>
    </source>
</evidence>
<dbReference type="Proteomes" id="UP000523161">
    <property type="component" value="Unassembled WGS sequence"/>
</dbReference>
<sequence>MPGLNIKKLSLLAAAATAVVGVIAFNPWSRSDSVQVEVSASAQPAARCQLAVGQTAAFRFSSTVTAEGQSDTFEGVMSWQVEALNAGVARVRASFSKVNLSQDMTLAAERAASPQGLPFFLQVDSNCAISSTAFAPQWQPKSRLLVATQLDNFTFLLPPAGTTQWHSAALDGLGDYTAHFSMLSQTPLQIQRHKADHLIRGAADSFGIKIAVQKSQATAIFNPSQPLWWQAISGEEIVSLQVAGQPEVIMQQRFSLQRDDQLFAAIAQTDWALAEKSVPYDLAPEFDEFTTQQQSYTETYVAFISAITDTPPRYFDAALEMAAWLKKHPEDVDLLVAELRGQMDDDARPTAFLALQLSGLNNAREALSDMVFDTTMSQGDQSRAASALADLGTPRQDVAELLLSRAMIKDIGGNASLLGAGSMVARSDDPALRQYIMQSLQQQLVDTSDQSERLILIDSMGNTGDASFVEVLSHELSAESEATRRRAADAISRLPAEQARPALLDALVQESDPQVSTALIDALKHSGASSPELLDVLEKRVSSPDANQRAATIDLLGAQQTERAQQLLIAQYKRETDARIKMQIGRYVPAKALR</sequence>
<dbReference type="RefSeq" id="WP_173501088.1">
    <property type="nucleotide sequence ID" value="NZ_JABSOD010000008.1"/>
</dbReference>
<organism evidence="1 2">
    <name type="scientific">Rheinheimera lutimaris</name>
    <dbReference type="NCBI Taxonomy" id="2740584"/>
    <lineage>
        <taxon>Bacteria</taxon>
        <taxon>Pseudomonadati</taxon>
        <taxon>Pseudomonadota</taxon>
        <taxon>Gammaproteobacteria</taxon>
        <taxon>Chromatiales</taxon>
        <taxon>Chromatiaceae</taxon>
        <taxon>Rheinheimera</taxon>
    </lineage>
</organism>
<name>A0A7Y5EIY9_9GAMM</name>
<dbReference type="AlphaFoldDB" id="A0A7Y5EIY9"/>
<dbReference type="InterPro" id="IPR016024">
    <property type="entry name" value="ARM-type_fold"/>
</dbReference>
<dbReference type="Gene3D" id="1.25.10.10">
    <property type="entry name" value="Leucine-rich Repeat Variant"/>
    <property type="match status" value="1"/>
</dbReference>
<reference evidence="1 2" key="1">
    <citation type="submission" date="2020-06" db="EMBL/GenBank/DDBJ databases">
        <title>Rheinheimera sp. nov., a marine bacterium isolated from coastal.</title>
        <authorList>
            <person name="Yu Q."/>
            <person name="Qi Y."/>
            <person name="Pu J."/>
        </authorList>
    </citation>
    <scope>NUCLEOTIDE SEQUENCE [LARGE SCALE GENOMIC DNA]</scope>
    <source>
        <strain evidence="1 2">YQF-2</strain>
    </source>
</reference>
<gene>
    <name evidence="1" type="ORF">HRH59_09785</name>
</gene>
<protein>
    <submittedName>
        <fullName evidence="1">HEAT repeat domain-containing protein</fullName>
    </submittedName>
</protein>